<dbReference type="CDD" id="cd06342">
    <property type="entry name" value="PBP1_ABC_LIVBP-like"/>
    <property type="match status" value="1"/>
</dbReference>
<feature type="domain" description="Leucine-binding protein" evidence="2">
    <location>
        <begin position="32"/>
        <end position="378"/>
    </location>
</feature>
<proteinExistence type="predicted"/>
<keyword evidence="1" id="KW-0732">Signal</keyword>
<dbReference type="PANTHER" id="PTHR47151:SF2">
    <property type="entry name" value="AMINO ACID BINDING PROTEIN"/>
    <property type="match status" value="1"/>
</dbReference>
<reference evidence="3" key="1">
    <citation type="submission" date="2009-10" db="EMBL/GenBank/DDBJ databases">
        <title>Diversity of trophic interactions inside an arsenic-rich microbial ecosystem.</title>
        <authorList>
            <person name="Bertin P.N."/>
            <person name="Heinrich-Salmeron A."/>
            <person name="Pelletier E."/>
            <person name="Goulhen-Chollet F."/>
            <person name="Arsene-Ploetze F."/>
            <person name="Gallien S."/>
            <person name="Calteau A."/>
            <person name="Vallenet D."/>
            <person name="Casiot C."/>
            <person name="Chane-Woon-Ming B."/>
            <person name="Giloteaux L."/>
            <person name="Barakat M."/>
            <person name="Bonnefoy V."/>
            <person name="Bruneel O."/>
            <person name="Chandler M."/>
            <person name="Cleiss J."/>
            <person name="Duran R."/>
            <person name="Elbaz-Poulichet F."/>
            <person name="Fonknechten N."/>
            <person name="Lauga B."/>
            <person name="Mornico D."/>
            <person name="Ortet P."/>
            <person name="Schaeffer C."/>
            <person name="Siguier P."/>
            <person name="Alexander Thil Smith A."/>
            <person name="Van Dorsselaer A."/>
            <person name="Weissenbach J."/>
            <person name="Medigue C."/>
            <person name="Le Paslier D."/>
        </authorList>
    </citation>
    <scope>NUCLEOTIDE SEQUENCE</scope>
</reference>
<sequence>MRSPRIAALAAILLFAAPLAACSSGPAPTSTTIGIGVDLPLSGADASVGTSTLDGIKLAVARANAQGVPGGFTFAVQALDDTQQGVHNPQQGASNVRTLIADDSVLAIIGPYNSNVAAAEIPITNQAGIVQISPSAVSDGLTLGKDAAMLRRANPSVNTFFRVCTTDSRQGSAAARFALDLKLKRAYIVDDNETYGLDLANVFARDFTKLGGTVLGRDHIAPDTQDFKALLLKIKGFNPDFIFFGGTTSTGGGLLRRQMFDVGMGNLAFMGGDGIPDIAEVAKKRADGTYYTVAAPNADLLPAAKRFVAAYKAKFGSDVGPYSANAYAATQVAISAIEQAIEANGKKMPTRAQVLAKIPRGAKNEVLTPIGPISFDKNGDVRKPVISLYAIRNGRSSFIEQLNLSE</sequence>
<dbReference type="InterPro" id="IPR028082">
    <property type="entry name" value="Peripla_BP_I"/>
</dbReference>
<dbReference type="AlphaFoldDB" id="E6PI37"/>
<dbReference type="InterPro" id="IPR028081">
    <property type="entry name" value="Leu-bd"/>
</dbReference>
<dbReference type="SUPFAM" id="SSF53822">
    <property type="entry name" value="Periplasmic binding protein-like I"/>
    <property type="match status" value="1"/>
</dbReference>
<accession>E6PI37</accession>
<dbReference type="Pfam" id="PF13458">
    <property type="entry name" value="Peripla_BP_6"/>
    <property type="match status" value="1"/>
</dbReference>
<gene>
    <name evidence="3" type="ORF">CARN1_0607</name>
</gene>
<dbReference type="EMBL" id="CABL01000019">
    <property type="protein sequence ID" value="CBH76127.1"/>
    <property type="molecule type" value="Genomic_DNA"/>
</dbReference>
<evidence type="ECO:0000313" key="3">
    <source>
        <dbReference type="EMBL" id="CBH76127.1"/>
    </source>
</evidence>
<evidence type="ECO:0000259" key="2">
    <source>
        <dbReference type="Pfam" id="PF13458"/>
    </source>
</evidence>
<dbReference type="Gene3D" id="3.40.50.2300">
    <property type="match status" value="2"/>
</dbReference>
<name>E6PI37_9ZZZZ</name>
<dbReference type="PANTHER" id="PTHR47151">
    <property type="entry name" value="LEU/ILE/VAL-BINDING ABC TRANSPORTER SUBUNIT"/>
    <property type="match status" value="1"/>
</dbReference>
<organism evidence="3">
    <name type="scientific">mine drainage metagenome</name>
    <dbReference type="NCBI Taxonomy" id="410659"/>
    <lineage>
        <taxon>unclassified sequences</taxon>
        <taxon>metagenomes</taxon>
        <taxon>ecological metagenomes</taxon>
    </lineage>
</organism>
<protein>
    <submittedName>
        <fullName evidence="3">Putative ABC-type branched-chain amino acid transport system, periplasmic component</fullName>
    </submittedName>
</protein>
<comment type="caution">
    <text evidence="3">The sequence shown here is derived from an EMBL/GenBank/DDBJ whole genome shotgun (WGS) entry which is preliminary data.</text>
</comment>
<evidence type="ECO:0000256" key="1">
    <source>
        <dbReference type="ARBA" id="ARBA00022729"/>
    </source>
</evidence>